<dbReference type="EMBL" id="MLFT02000011">
    <property type="protein sequence ID" value="PHT33755.1"/>
    <property type="molecule type" value="Genomic_DNA"/>
</dbReference>
<dbReference type="InterPro" id="IPR003653">
    <property type="entry name" value="Peptidase_C48_C"/>
</dbReference>
<dbReference type="PANTHER" id="PTHR31470:SF46">
    <property type="entry name" value="ULP1 PROTEASE FAMILY, C-TERMINAL CATALYTIC DOMAIN CONTAINING PROTEIN"/>
    <property type="match status" value="1"/>
</dbReference>
<organism evidence="6 7">
    <name type="scientific">Capsicum baccatum</name>
    <name type="common">Peruvian pepper</name>
    <dbReference type="NCBI Taxonomy" id="33114"/>
    <lineage>
        <taxon>Eukaryota</taxon>
        <taxon>Viridiplantae</taxon>
        <taxon>Streptophyta</taxon>
        <taxon>Embryophyta</taxon>
        <taxon>Tracheophyta</taxon>
        <taxon>Spermatophyta</taxon>
        <taxon>Magnoliopsida</taxon>
        <taxon>eudicotyledons</taxon>
        <taxon>Gunneridae</taxon>
        <taxon>Pentapetalae</taxon>
        <taxon>asterids</taxon>
        <taxon>lamiids</taxon>
        <taxon>Solanales</taxon>
        <taxon>Solanaceae</taxon>
        <taxon>Solanoideae</taxon>
        <taxon>Capsiceae</taxon>
        <taxon>Capsicum</taxon>
    </lineage>
</organism>
<feature type="region of interest" description="Disordered" evidence="4">
    <location>
        <begin position="1"/>
        <end position="54"/>
    </location>
</feature>
<comment type="caution">
    <text evidence="6">The sequence shown here is derived from an EMBL/GenBank/DDBJ whole genome shotgun (WGS) entry which is preliminary data.</text>
</comment>
<dbReference type="InterPro" id="IPR038765">
    <property type="entry name" value="Papain-like_cys_pep_sf"/>
</dbReference>
<evidence type="ECO:0000256" key="4">
    <source>
        <dbReference type="SAM" id="MobiDB-lite"/>
    </source>
</evidence>
<reference evidence="7" key="2">
    <citation type="journal article" date="2017" name="J. Anim. Genet.">
        <title>Multiple reference genome sequences of hot pepper reveal the massive evolution of plant disease resistance genes by retroduplication.</title>
        <authorList>
            <person name="Kim S."/>
            <person name="Park J."/>
            <person name="Yeom S.-I."/>
            <person name="Kim Y.-M."/>
            <person name="Seo E."/>
            <person name="Kim K.-T."/>
            <person name="Kim M.-S."/>
            <person name="Lee J.M."/>
            <person name="Cheong K."/>
            <person name="Shin H.-S."/>
            <person name="Kim S.-B."/>
            <person name="Han K."/>
            <person name="Lee J."/>
            <person name="Park M."/>
            <person name="Lee H.-A."/>
            <person name="Lee H.-Y."/>
            <person name="Lee Y."/>
            <person name="Oh S."/>
            <person name="Lee J.H."/>
            <person name="Choi E."/>
            <person name="Choi E."/>
            <person name="Lee S.E."/>
            <person name="Jeon J."/>
            <person name="Kim H."/>
            <person name="Choi G."/>
            <person name="Song H."/>
            <person name="Lee J."/>
            <person name="Lee S.-C."/>
            <person name="Kwon J.-K."/>
            <person name="Lee H.-Y."/>
            <person name="Koo N."/>
            <person name="Hong Y."/>
            <person name="Kim R.W."/>
            <person name="Kang W.-H."/>
            <person name="Huh J.H."/>
            <person name="Kang B.-C."/>
            <person name="Yang T.-J."/>
            <person name="Lee Y.-H."/>
            <person name="Bennetzen J.L."/>
            <person name="Choi D."/>
        </authorList>
    </citation>
    <scope>NUCLEOTIDE SEQUENCE [LARGE SCALE GENOMIC DNA]</scope>
    <source>
        <strain evidence="7">cv. PBC81</strain>
    </source>
</reference>
<feature type="compositionally biased region" description="Basic residues" evidence="4">
    <location>
        <begin position="125"/>
        <end position="134"/>
    </location>
</feature>
<feature type="region of interest" description="Disordered" evidence="4">
    <location>
        <begin position="121"/>
        <end position="140"/>
    </location>
</feature>
<dbReference type="GO" id="GO:0006508">
    <property type="term" value="P:proteolysis"/>
    <property type="evidence" value="ECO:0007669"/>
    <property type="project" value="UniProtKB-KW"/>
</dbReference>
<keyword evidence="2" id="KW-0645">Protease</keyword>
<dbReference type="SUPFAM" id="SSF54001">
    <property type="entry name" value="Cysteine proteinases"/>
    <property type="match status" value="1"/>
</dbReference>
<dbReference type="Pfam" id="PF02902">
    <property type="entry name" value="Peptidase_C48"/>
    <property type="match status" value="1"/>
</dbReference>
<name>A0A2G2VL92_CAPBA</name>
<dbReference type="GO" id="GO:0008234">
    <property type="term" value="F:cysteine-type peptidase activity"/>
    <property type="evidence" value="ECO:0007669"/>
    <property type="project" value="InterPro"/>
</dbReference>
<proteinExistence type="inferred from homology"/>
<evidence type="ECO:0000313" key="6">
    <source>
        <dbReference type="EMBL" id="PHT33755.1"/>
    </source>
</evidence>
<keyword evidence="7" id="KW-1185">Reference proteome</keyword>
<dbReference type="PANTHER" id="PTHR31470">
    <property type="entry name" value="CYSTEINE PROTEINASES SUPERFAMILY PROTEIN-RELATED-RELATED"/>
    <property type="match status" value="1"/>
</dbReference>
<feature type="compositionally biased region" description="Basic and acidic residues" evidence="4">
    <location>
        <begin position="34"/>
        <end position="47"/>
    </location>
</feature>
<sequence>MSPKIKEIESSPSKGTSSAANLALQALSRSGTEGNEHGEEESFKRYDPNTNSPSAEELVKTFNIDRYPVRMQCDGAIDSTGDLVVKESYFGKYLDLSEENNARFQIKMVYDLLKRSYTYSDPKKVPRTPKKGKGKSSDHDDLVSIVSPSFKNKNLIEALKGKGLSKKNKQSLCLAWEFEAISYLRQQVNYQEEVSCPRILRWSSAKTDKNAKFLDLFNPPRKQFVISFNNESYVPADGSFVKNYRTALIYLFEFIPTDNPFDATYESFIAIDGKSIVYLYLVLTIVAFQVDATATAEEHNMTVDNLSTASKDEEKVEPISLGEWKNYLFEGFNISEEAPKKTNIVDQRLFRMDCRWVVKASSQQLEVSQNEECNIIKGFNILAGLPSHLVDEVYIPINCGDEFHWMLAVVILKERYIRVYNSMSQRRRSEPSSEIQKLAKLLPTYLDISDFLDQMVHTDWSTIEAYRDKIANPFDV</sequence>
<accession>A0A2G2VL92</accession>
<comment type="similarity">
    <text evidence="1">Belongs to the peptidase C48 family.</text>
</comment>
<evidence type="ECO:0000256" key="2">
    <source>
        <dbReference type="ARBA" id="ARBA00022670"/>
    </source>
</evidence>
<evidence type="ECO:0000256" key="1">
    <source>
        <dbReference type="ARBA" id="ARBA00005234"/>
    </source>
</evidence>
<evidence type="ECO:0000313" key="7">
    <source>
        <dbReference type="Proteomes" id="UP000224567"/>
    </source>
</evidence>
<dbReference type="AlphaFoldDB" id="A0A2G2VL92"/>
<evidence type="ECO:0000256" key="3">
    <source>
        <dbReference type="ARBA" id="ARBA00022801"/>
    </source>
</evidence>
<evidence type="ECO:0000259" key="5">
    <source>
        <dbReference type="Pfam" id="PF02902"/>
    </source>
</evidence>
<reference evidence="6 7" key="1">
    <citation type="journal article" date="2017" name="Genome Biol.">
        <title>New reference genome sequences of hot pepper reveal the massive evolution of plant disease-resistance genes by retroduplication.</title>
        <authorList>
            <person name="Kim S."/>
            <person name="Park J."/>
            <person name="Yeom S.I."/>
            <person name="Kim Y.M."/>
            <person name="Seo E."/>
            <person name="Kim K.T."/>
            <person name="Kim M.S."/>
            <person name="Lee J.M."/>
            <person name="Cheong K."/>
            <person name="Shin H.S."/>
            <person name="Kim S.B."/>
            <person name="Han K."/>
            <person name="Lee J."/>
            <person name="Park M."/>
            <person name="Lee H.A."/>
            <person name="Lee H.Y."/>
            <person name="Lee Y."/>
            <person name="Oh S."/>
            <person name="Lee J.H."/>
            <person name="Choi E."/>
            <person name="Choi E."/>
            <person name="Lee S.E."/>
            <person name="Jeon J."/>
            <person name="Kim H."/>
            <person name="Choi G."/>
            <person name="Song H."/>
            <person name="Lee J."/>
            <person name="Lee S.C."/>
            <person name="Kwon J.K."/>
            <person name="Lee H.Y."/>
            <person name="Koo N."/>
            <person name="Hong Y."/>
            <person name="Kim R.W."/>
            <person name="Kang W.H."/>
            <person name="Huh J.H."/>
            <person name="Kang B.C."/>
            <person name="Yang T.J."/>
            <person name="Lee Y.H."/>
            <person name="Bennetzen J.L."/>
            <person name="Choi D."/>
        </authorList>
    </citation>
    <scope>NUCLEOTIDE SEQUENCE [LARGE SCALE GENOMIC DNA]</scope>
    <source>
        <strain evidence="7">cv. PBC81</strain>
    </source>
</reference>
<feature type="domain" description="Ubiquitin-like protease family profile" evidence="5">
    <location>
        <begin position="390"/>
        <end position="457"/>
    </location>
</feature>
<dbReference type="Proteomes" id="UP000224567">
    <property type="component" value="Unassembled WGS sequence"/>
</dbReference>
<feature type="compositionally biased region" description="Low complexity" evidence="4">
    <location>
        <begin position="17"/>
        <end position="30"/>
    </location>
</feature>
<dbReference type="Gene3D" id="3.40.395.10">
    <property type="entry name" value="Adenoviral Proteinase, Chain A"/>
    <property type="match status" value="1"/>
</dbReference>
<protein>
    <recommendedName>
        <fullName evidence="5">Ubiquitin-like protease family profile domain-containing protein</fullName>
    </recommendedName>
</protein>
<gene>
    <name evidence="6" type="ORF">CQW23_25555</name>
</gene>
<dbReference type="OrthoDB" id="1930729at2759"/>
<keyword evidence="3" id="KW-0378">Hydrolase</keyword>